<comment type="caution">
    <text evidence="2">The sequence shown here is derived from an EMBL/GenBank/DDBJ whole genome shotgun (WGS) entry which is preliminary data.</text>
</comment>
<dbReference type="STRING" id="1408250.Q760_02385"/>
<protein>
    <submittedName>
        <fullName evidence="2">Uncharacterized protein</fullName>
    </submittedName>
</protein>
<name>A0A0A0BCD3_9CELL</name>
<accession>A0A0A0BCD3</accession>
<dbReference type="EMBL" id="AXNT01000012">
    <property type="protein sequence ID" value="KGM03524.1"/>
    <property type="molecule type" value="Genomic_DNA"/>
</dbReference>
<reference evidence="2 3" key="1">
    <citation type="submission" date="2013-10" db="EMBL/GenBank/DDBJ databases">
        <authorList>
            <person name="Wang G."/>
            <person name="Zhuang W."/>
        </authorList>
    </citation>
    <scope>NUCLEOTIDE SEQUENCE [LARGE SCALE GENOMIC DNA]</scope>
    <source>
        <strain evidence="2 3">DSM 20118</strain>
    </source>
</reference>
<sequence length="74" mass="7351">MIRGEPGDVLTVFSAGLWSGPVSEVLTPSTNFATPGEPGRDSLTIEAGGAAGTAGTTSGRAPEGGGSPRRPRRA</sequence>
<evidence type="ECO:0000313" key="2">
    <source>
        <dbReference type="EMBL" id="KGM03524.1"/>
    </source>
</evidence>
<organism evidence="2 3">
    <name type="scientific">Cellulomonas cellasea DSM 20118</name>
    <dbReference type="NCBI Taxonomy" id="1408250"/>
    <lineage>
        <taxon>Bacteria</taxon>
        <taxon>Bacillati</taxon>
        <taxon>Actinomycetota</taxon>
        <taxon>Actinomycetes</taxon>
        <taxon>Micrococcales</taxon>
        <taxon>Cellulomonadaceae</taxon>
        <taxon>Cellulomonas</taxon>
    </lineage>
</organism>
<feature type="region of interest" description="Disordered" evidence="1">
    <location>
        <begin position="30"/>
        <end position="74"/>
    </location>
</feature>
<dbReference type="AlphaFoldDB" id="A0A0A0BCD3"/>
<dbReference type="Proteomes" id="UP000029833">
    <property type="component" value="Unassembled WGS sequence"/>
</dbReference>
<gene>
    <name evidence="2" type="ORF">Q760_02385</name>
</gene>
<proteinExistence type="predicted"/>
<evidence type="ECO:0000256" key="1">
    <source>
        <dbReference type="SAM" id="MobiDB-lite"/>
    </source>
</evidence>
<keyword evidence="3" id="KW-1185">Reference proteome</keyword>
<evidence type="ECO:0000313" key="3">
    <source>
        <dbReference type="Proteomes" id="UP000029833"/>
    </source>
</evidence>